<dbReference type="EMBL" id="CADCVW010000012">
    <property type="protein sequence ID" value="CAA9483373.1"/>
    <property type="molecule type" value="Genomic_DNA"/>
</dbReference>
<organism evidence="2">
    <name type="scientific">uncultured Sphingomonadaceae bacterium</name>
    <dbReference type="NCBI Taxonomy" id="169976"/>
    <lineage>
        <taxon>Bacteria</taxon>
        <taxon>Pseudomonadati</taxon>
        <taxon>Pseudomonadota</taxon>
        <taxon>Alphaproteobacteria</taxon>
        <taxon>Sphingomonadales</taxon>
        <taxon>Sphingomonadaceae</taxon>
        <taxon>environmental samples</taxon>
    </lineage>
</organism>
<evidence type="ECO:0000256" key="1">
    <source>
        <dbReference type="SAM" id="MobiDB-lite"/>
    </source>
</evidence>
<proteinExistence type="predicted"/>
<sequence>MRRRAQLYIITMLDASALVVPGPSLPPGPGDVRRRSAAAAGSSLARPELPNAG</sequence>
<feature type="compositionally biased region" description="Low complexity" evidence="1">
    <location>
        <begin position="37"/>
        <end position="46"/>
    </location>
</feature>
<accession>A0A6J4S269</accession>
<feature type="region of interest" description="Disordered" evidence="1">
    <location>
        <begin position="25"/>
        <end position="53"/>
    </location>
</feature>
<name>A0A6J4S269_9SPHN</name>
<dbReference type="AlphaFoldDB" id="A0A6J4S269"/>
<gene>
    <name evidence="2" type="ORF">AVDCRST_MAG39-409</name>
</gene>
<protein>
    <submittedName>
        <fullName evidence="2">Uncharacterized protein</fullName>
    </submittedName>
</protein>
<evidence type="ECO:0000313" key="2">
    <source>
        <dbReference type="EMBL" id="CAA9483373.1"/>
    </source>
</evidence>
<reference evidence="2" key="1">
    <citation type="submission" date="2020-02" db="EMBL/GenBank/DDBJ databases">
        <authorList>
            <person name="Meier V. D."/>
        </authorList>
    </citation>
    <scope>NUCLEOTIDE SEQUENCE</scope>
    <source>
        <strain evidence="2">AVDCRST_MAG39</strain>
    </source>
</reference>